<dbReference type="Proteomes" id="UP001145114">
    <property type="component" value="Unassembled WGS sequence"/>
</dbReference>
<evidence type="ECO:0000313" key="2">
    <source>
        <dbReference type="Proteomes" id="UP001145114"/>
    </source>
</evidence>
<reference evidence="1" key="1">
    <citation type="submission" date="2022-06" db="EMBL/GenBank/DDBJ databases">
        <title>Phylogenomic reconstructions and comparative analyses of Kickxellomycotina fungi.</title>
        <authorList>
            <person name="Reynolds N.K."/>
            <person name="Stajich J.E."/>
            <person name="Barry K."/>
            <person name="Grigoriev I.V."/>
            <person name="Crous P."/>
            <person name="Smith M.E."/>
        </authorList>
    </citation>
    <scope>NUCLEOTIDE SEQUENCE</scope>
    <source>
        <strain evidence="1">RSA 2271</strain>
    </source>
</reference>
<feature type="non-terminal residue" evidence="1">
    <location>
        <position position="388"/>
    </location>
</feature>
<gene>
    <name evidence="1" type="ORF">EV182_006177</name>
</gene>
<proteinExistence type="predicted"/>
<comment type="caution">
    <text evidence="1">The sequence shown here is derived from an EMBL/GenBank/DDBJ whole genome shotgun (WGS) entry which is preliminary data.</text>
</comment>
<keyword evidence="2" id="KW-1185">Reference proteome</keyword>
<evidence type="ECO:0000313" key="1">
    <source>
        <dbReference type="EMBL" id="KAJ1677438.1"/>
    </source>
</evidence>
<sequence length="388" mass="41707">QQGATRNVYLGNIDIAEDHSSSRRSGGAHTHQARTAIGTPSSARGDADQTSTSPLTGGPVTESILREDLGKYGTIEHIKLLKEKRCAFVHFLSIASAIRCVRELPCEPGWSPPRKINYGRDRCAPPSGSGGGGGGGGISSSSNSSSTGNSGNANKAGVLALPMQQGFGQMGMVTTVPMSMSNTVSTSASDLVLDPAMAVAINPMQNRCIYLGNLHPDTTTEDLCNAIRGGILQHIRHIKDKRIAFATFIDPNAATAFFHLAHCLPQGLMVKNRKLRVSWGKQTTNVPHSILQAVQQGASRNVYLGALSLDVTEERLRSDFEPFGDIELVNLLRDKRCGFVNFTDISSAIQVVEAMRSPDREVKLANGAIFTKPEGYENVRVNYGKDRC</sequence>
<accession>A0ACC1HQP1</accession>
<dbReference type="EMBL" id="JAMZIH010002452">
    <property type="protein sequence ID" value="KAJ1677438.1"/>
    <property type="molecule type" value="Genomic_DNA"/>
</dbReference>
<name>A0ACC1HQP1_9FUNG</name>
<feature type="non-terminal residue" evidence="1">
    <location>
        <position position="1"/>
    </location>
</feature>
<protein>
    <submittedName>
        <fullName evidence="1">Uncharacterized protein</fullName>
    </submittedName>
</protein>
<organism evidence="1 2">
    <name type="scientific">Spiromyces aspiralis</name>
    <dbReference type="NCBI Taxonomy" id="68401"/>
    <lineage>
        <taxon>Eukaryota</taxon>
        <taxon>Fungi</taxon>
        <taxon>Fungi incertae sedis</taxon>
        <taxon>Zoopagomycota</taxon>
        <taxon>Kickxellomycotina</taxon>
        <taxon>Kickxellomycetes</taxon>
        <taxon>Kickxellales</taxon>
        <taxon>Kickxellaceae</taxon>
        <taxon>Spiromyces</taxon>
    </lineage>
</organism>